<dbReference type="EMBL" id="JBFDAA010000013">
    <property type="protein sequence ID" value="KAL1122644.1"/>
    <property type="molecule type" value="Genomic_DNA"/>
</dbReference>
<feature type="coiled-coil region" evidence="6">
    <location>
        <begin position="219"/>
        <end position="246"/>
    </location>
</feature>
<evidence type="ECO:0000256" key="3">
    <source>
        <dbReference type="PIRSR" id="PIRSR002549-2"/>
    </source>
</evidence>
<feature type="binding site" evidence="4">
    <location>
        <position position="347"/>
    </location>
    <ligand>
        <name>Fe(3+)</name>
        <dbReference type="ChEBI" id="CHEBI:29034"/>
        <label>1</label>
    </ligand>
</feature>
<dbReference type="PROSITE" id="PS51408">
    <property type="entry name" value="TRANSFERRIN_LIKE_4"/>
    <property type="match status" value="2"/>
</dbReference>
<dbReference type="InterPro" id="IPR016357">
    <property type="entry name" value="Transferrin"/>
</dbReference>
<dbReference type="SUPFAM" id="SSF53850">
    <property type="entry name" value="Periplasmic binding protein-like II"/>
    <property type="match status" value="2"/>
</dbReference>
<dbReference type="InterPro" id="IPR001156">
    <property type="entry name" value="Transferrin-like_dom"/>
</dbReference>
<evidence type="ECO:0000256" key="4">
    <source>
        <dbReference type="PIRSR" id="PIRSR002549-3"/>
    </source>
</evidence>
<evidence type="ECO:0000256" key="6">
    <source>
        <dbReference type="SAM" id="Coils"/>
    </source>
</evidence>
<reference evidence="8 9" key="1">
    <citation type="submission" date="2024-07" db="EMBL/GenBank/DDBJ databases">
        <title>Chromosome-level genome assembly of the water stick insect Ranatra chinensis (Heteroptera: Nepidae).</title>
        <authorList>
            <person name="Liu X."/>
        </authorList>
    </citation>
    <scope>NUCLEOTIDE SEQUENCE [LARGE SCALE GENOMIC DNA]</scope>
    <source>
        <strain evidence="8">Cailab_2021Rc</strain>
        <tissue evidence="8">Muscle</tissue>
    </source>
</reference>
<feature type="disulfide bond" evidence="5">
    <location>
        <begin position="54"/>
        <end position="150"/>
    </location>
</feature>
<name>A0ABD0Y7L0_9HEMI</name>
<dbReference type="Proteomes" id="UP001558652">
    <property type="component" value="Unassembled WGS sequence"/>
</dbReference>
<keyword evidence="9" id="KW-1185">Reference proteome</keyword>
<feature type="domain" description="Transferrin-like" evidence="7">
    <location>
        <begin position="1"/>
        <end position="285"/>
    </location>
</feature>
<keyword evidence="2 5" id="KW-1015">Disulfide bond</keyword>
<feature type="binding site" evidence="3">
    <location>
        <position position="60"/>
    </location>
    <ligand>
        <name>hydrogencarbonate</name>
        <dbReference type="ChEBI" id="CHEBI:17544"/>
        <label>1</label>
    </ligand>
</feature>
<dbReference type="Pfam" id="PF00405">
    <property type="entry name" value="Transferrin"/>
    <property type="match status" value="3"/>
</dbReference>
<feature type="binding site" evidence="3">
    <location>
        <position position="406"/>
    </location>
    <ligand>
        <name>hydrogencarbonate</name>
        <dbReference type="ChEBI" id="CHEBI:17544"/>
        <label>1</label>
    </ligand>
</feature>
<dbReference type="InterPro" id="IPR018195">
    <property type="entry name" value="Transferrin_Fe_BS"/>
</dbReference>
<keyword evidence="4" id="KW-0408">Iron</keyword>
<dbReference type="CDD" id="cd13529">
    <property type="entry name" value="PBP2_transferrin"/>
    <property type="match status" value="1"/>
</dbReference>
<evidence type="ECO:0000313" key="9">
    <source>
        <dbReference type="Proteomes" id="UP001558652"/>
    </source>
</evidence>
<feature type="disulfide bond" evidence="5">
    <location>
        <begin position="193"/>
        <end position="206"/>
    </location>
</feature>
<dbReference type="PANTHER" id="PTHR11485">
    <property type="entry name" value="TRANSFERRIN"/>
    <property type="match status" value="1"/>
</dbReference>
<proteinExistence type="predicted"/>
<feature type="binding site" evidence="4">
    <location>
        <position position="30"/>
    </location>
    <ligand>
        <name>Fe(3+)</name>
        <dbReference type="ChEBI" id="CHEBI:29034"/>
        <label>1</label>
    </ligand>
</feature>
<dbReference type="PANTHER" id="PTHR11485:SF57">
    <property type="entry name" value="TRANSFERRIN"/>
    <property type="match status" value="1"/>
</dbReference>
<feature type="disulfide bond" evidence="5">
    <location>
        <begin position="305"/>
        <end position="323"/>
    </location>
</feature>
<dbReference type="SMART" id="SM00094">
    <property type="entry name" value="TR_FER"/>
    <property type="match status" value="2"/>
</dbReference>
<organism evidence="8 9">
    <name type="scientific">Ranatra chinensis</name>
    <dbReference type="NCBI Taxonomy" id="642074"/>
    <lineage>
        <taxon>Eukaryota</taxon>
        <taxon>Metazoa</taxon>
        <taxon>Ecdysozoa</taxon>
        <taxon>Arthropoda</taxon>
        <taxon>Hexapoda</taxon>
        <taxon>Insecta</taxon>
        <taxon>Pterygota</taxon>
        <taxon>Neoptera</taxon>
        <taxon>Paraneoptera</taxon>
        <taxon>Hemiptera</taxon>
        <taxon>Heteroptera</taxon>
        <taxon>Panheteroptera</taxon>
        <taxon>Nepomorpha</taxon>
        <taxon>Nepidae</taxon>
        <taxon>Ranatrinae</taxon>
        <taxon>Ranatra</taxon>
    </lineage>
</organism>
<feature type="domain" description="Transferrin-like" evidence="7">
    <location>
        <begin position="292"/>
        <end position="551"/>
    </location>
</feature>
<evidence type="ECO:0000313" key="8">
    <source>
        <dbReference type="EMBL" id="KAL1122644.1"/>
    </source>
</evidence>
<comment type="caution">
    <text evidence="8">The sequence shown here is derived from an EMBL/GenBank/DDBJ whole genome shotgun (WGS) entry which is preliminary data.</text>
</comment>
<feature type="disulfide bond" evidence="5">
    <location>
        <begin position="103"/>
        <end position="129"/>
    </location>
</feature>
<sequence>MYVAAKLSDKDFAVIKDIRTKEEPEAEFRYEAVAVIHKDLKIDNLQQLKGLRSCHTGVGRNVGYKIPITKLTNMGILGPMNDPKISARENELKALSQFFSKACLVGKWSPHPEINQRLKSQYSNLCDLCEHPDKCDYPDVNSGYEGSLRCLADAGGQVAWTKVIYVKKFFGMPYGKKPAEQTNHNPADFAYLCPDASKKPITGPPCTWAARPWPGYMANQNLASEYKELREEISKLNDLGESTHAEWIAKVLALNNMTVAVDNSPASPMHYLTKAKYMDVIERDFITPKQVVRICVHDEKELKKCEALKTAAFSRDIRPSLSCYKTNSIRDCMQAVKEGKAEVMLVDAQEAIIGEEVYDLKPIVTEKYGTQTQQQLVAVVKKSSVVQKLEELKGKKACLQPNTKAGYTGTVKILLDKGLISKTHCPYEKSLTEFFSDVQQSSDPLNCLAADNGDVAFVPFSTLHHSEDVEVELLCPSGRKPMGKIEDCNLATIPPRMIIASKSLGQLHMDEVMFSMLAAGDLFNKRPEVYHLFGDFEGEPNVIVSVSLLIC</sequence>
<feature type="binding site" evidence="3">
    <location>
        <position position="56"/>
    </location>
    <ligand>
        <name>hydrogencarbonate</name>
        <dbReference type="ChEBI" id="CHEBI:17544"/>
        <label>1</label>
    </ligand>
</feature>
<evidence type="ECO:0000256" key="5">
    <source>
        <dbReference type="PIRSR" id="PIRSR002549-4"/>
    </source>
</evidence>
<gene>
    <name evidence="8" type="ORF">AAG570_002971</name>
</gene>
<feature type="binding site" evidence="3">
    <location>
        <position position="63"/>
    </location>
    <ligand>
        <name>hydrogencarbonate</name>
        <dbReference type="ChEBI" id="CHEBI:17544"/>
        <label>1</label>
    </ligand>
</feature>
<keyword evidence="4" id="KW-0479">Metal-binding</keyword>
<dbReference type="PIRSF" id="PIRSF002549">
    <property type="entry name" value="Transferrin"/>
    <property type="match status" value="1"/>
</dbReference>
<accession>A0ABD0Y7L0</accession>
<evidence type="ECO:0000256" key="1">
    <source>
        <dbReference type="ARBA" id="ARBA00022737"/>
    </source>
</evidence>
<keyword evidence="6" id="KW-0175">Coiled coil</keyword>
<protein>
    <recommendedName>
        <fullName evidence="7">Transferrin-like domain-containing protein</fullName>
    </recommendedName>
</protein>
<keyword evidence="1" id="KW-0677">Repeat</keyword>
<evidence type="ECO:0000256" key="2">
    <source>
        <dbReference type="ARBA" id="ARBA00023157"/>
    </source>
</evidence>
<feature type="binding site" evidence="3">
    <location>
        <position position="405"/>
    </location>
    <ligand>
        <name>hydrogencarbonate</name>
        <dbReference type="ChEBI" id="CHEBI:17544"/>
        <label>1</label>
    </ligand>
</feature>
<feature type="disulfide bond" evidence="5">
    <location>
        <begin position="126"/>
        <end position="135"/>
    </location>
</feature>
<feature type="binding site" evidence="4">
    <location>
        <position position="144"/>
    </location>
    <ligand>
        <name>Fe(3+)</name>
        <dbReference type="ChEBI" id="CHEBI:29034"/>
        <label>1</label>
    </ligand>
</feature>
<dbReference type="Gene3D" id="3.40.190.10">
    <property type="entry name" value="Periplasmic binding protein-like II"/>
    <property type="match status" value="3"/>
</dbReference>
<dbReference type="PROSITE" id="PS00205">
    <property type="entry name" value="TRANSFERRIN_LIKE_1"/>
    <property type="match status" value="1"/>
</dbReference>
<feature type="disulfide bond" evidence="5">
    <location>
        <begin position="295"/>
        <end position="332"/>
    </location>
</feature>
<evidence type="ECO:0000259" key="7">
    <source>
        <dbReference type="PROSITE" id="PS51408"/>
    </source>
</evidence>
<dbReference type="AlphaFoldDB" id="A0ABD0Y7L0"/>